<dbReference type="GO" id="GO:0044843">
    <property type="term" value="P:cell cycle G1/S phase transition"/>
    <property type="evidence" value="ECO:0007669"/>
    <property type="project" value="UniProtKB-ARBA"/>
</dbReference>
<dbReference type="Pfam" id="PF00134">
    <property type="entry name" value="Cyclin_N"/>
    <property type="match status" value="1"/>
</dbReference>
<evidence type="ECO:0000313" key="8">
    <source>
        <dbReference type="Proteomes" id="UP000837801"/>
    </source>
</evidence>
<name>A0A9P0QM41_9ASCO</name>
<dbReference type="PROSITE" id="PS00292">
    <property type="entry name" value="CYCLINS"/>
    <property type="match status" value="1"/>
</dbReference>
<evidence type="ECO:0000256" key="5">
    <source>
        <dbReference type="RuleBase" id="RU000383"/>
    </source>
</evidence>
<accession>A0A9P0QM41</accession>
<feature type="domain" description="Cyclin-like" evidence="6">
    <location>
        <begin position="70"/>
        <end position="156"/>
    </location>
</feature>
<evidence type="ECO:0000256" key="4">
    <source>
        <dbReference type="ARBA" id="ARBA00023306"/>
    </source>
</evidence>
<dbReference type="OrthoDB" id="5590282at2759"/>
<dbReference type="InterPro" id="IPR039361">
    <property type="entry name" value="Cyclin"/>
</dbReference>
<keyword evidence="4" id="KW-0131">Cell cycle</keyword>
<dbReference type="FunFam" id="1.10.472.10:FF:000010">
    <property type="entry name" value="G1/S-specific cyclin Cln1"/>
    <property type="match status" value="1"/>
</dbReference>
<evidence type="ECO:0000256" key="3">
    <source>
        <dbReference type="ARBA" id="ARBA00023127"/>
    </source>
</evidence>
<dbReference type="InterPro" id="IPR013763">
    <property type="entry name" value="Cyclin-like_dom"/>
</dbReference>
<gene>
    <name evidence="7" type="ORF">CLIB1423_03S01398</name>
</gene>
<keyword evidence="2" id="KW-0132">Cell division</keyword>
<dbReference type="AlphaFoldDB" id="A0A9P0QM41"/>
<organism evidence="7 8">
    <name type="scientific">[Candida] railenensis</name>
    <dbReference type="NCBI Taxonomy" id="45579"/>
    <lineage>
        <taxon>Eukaryota</taxon>
        <taxon>Fungi</taxon>
        <taxon>Dikarya</taxon>
        <taxon>Ascomycota</taxon>
        <taxon>Saccharomycotina</taxon>
        <taxon>Pichiomycetes</taxon>
        <taxon>Debaryomycetaceae</taxon>
        <taxon>Kurtzmaniella</taxon>
    </lineage>
</organism>
<dbReference type="GO" id="GO:0051301">
    <property type="term" value="P:cell division"/>
    <property type="evidence" value="ECO:0007669"/>
    <property type="project" value="UniProtKB-KW"/>
</dbReference>
<evidence type="ECO:0000256" key="2">
    <source>
        <dbReference type="ARBA" id="ARBA00022618"/>
    </source>
</evidence>
<dbReference type="Pfam" id="PF02984">
    <property type="entry name" value="Cyclin_C"/>
    <property type="match status" value="1"/>
</dbReference>
<comment type="caution">
    <text evidence="7">The sequence shown here is derived from an EMBL/GenBank/DDBJ whole genome shotgun (WGS) entry which is preliminary data.</text>
</comment>
<dbReference type="GO" id="GO:0016538">
    <property type="term" value="F:cyclin-dependent protein serine/threonine kinase regulator activity"/>
    <property type="evidence" value="ECO:0007669"/>
    <property type="project" value="UniProtKB-ARBA"/>
</dbReference>
<dbReference type="InterPro" id="IPR036915">
    <property type="entry name" value="Cyclin-like_sf"/>
</dbReference>
<sequence>MLGPPSRLHPRPYPLVLEILESRANKKLTNEYKKETTQAWAHLESLQDINPSMIDLQPEIQWFMRPFLLDFIVELHSSFKLQPQTLFRCFNIVDRYCAKRIVFKRHYQLVGCTALWIAAKYEDKKSRVPTLRELALMCRNAYDEEMFVQMEKHILSTLEWSLGRPTLEECLQLSVEFCNDLTKNTTPFRYNKPAPIKTPTSSSTSSSAAAAAIASASGSGSSSSTTSAIIAISRFLCELSLYSRPFLEFETCQVAVTANMLACTMLQIPSASKAFQHISRKVKQHQQANLNKMDEDINEEEENTMPEVYGAFLCGFDDNTIYKIRKISLTFMQALNNITDVLSNKYKPLGVLAVVQNYVNKNISLLENLHGMTEEVNNFSSTQVTNTSLTCLADTFLSLNLPTISLTSISNNGAGTIESKANMHQPNNNYPTASNDILPVTPPSTSQSLFSDHNSSSSSIITPTTNNYKVNPFYSFSPAECAPVMEASPYYEKETR</sequence>
<dbReference type="InterPro" id="IPR006671">
    <property type="entry name" value="Cyclin_N"/>
</dbReference>
<dbReference type="EMBL" id="CAKXYY010000003">
    <property type="protein sequence ID" value="CAH2351221.1"/>
    <property type="molecule type" value="Genomic_DNA"/>
</dbReference>
<evidence type="ECO:0000259" key="6">
    <source>
        <dbReference type="SMART" id="SM00385"/>
    </source>
</evidence>
<dbReference type="InterPro" id="IPR004367">
    <property type="entry name" value="Cyclin_C-dom"/>
</dbReference>
<comment type="similarity">
    <text evidence="1 5">Belongs to the cyclin family.</text>
</comment>
<keyword evidence="3 5" id="KW-0195">Cyclin</keyword>
<dbReference type="Proteomes" id="UP000837801">
    <property type="component" value="Unassembled WGS sequence"/>
</dbReference>
<dbReference type="PANTHER" id="PTHR10177">
    <property type="entry name" value="CYCLINS"/>
    <property type="match status" value="1"/>
</dbReference>
<dbReference type="CDD" id="cd20559">
    <property type="entry name" value="CYCLIN_ScCLN_like"/>
    <property type="match status" value="1"/>
</dbReference>
<reference evidence="7" key="1">
    <citation type="submission" date="2022-03" db="EMBL/GenBank/DDBJ databases">
        <authorList>
            <person name="Legras J.-L."/>
            <person name="Devillers H."/>
            <person name="Grondin C."/>
        </authorList>
    </citation>
    <scope>NUCLEOTIDE SEQUENCE</scope>
    <source>
        <strain evidence="7">CLIB 1423</strain>
    </source>
</reference>
<keyword evidence="8" id="KW-1185">Reference proteome</keyword>
<dbReference type="GO" id="GO:0051726">
    <property type="term" value="P:regulation of cell cycle"/>
    <property type="evidence" value="ECO:0007669"/>
    <property type="project" value="UniProtKB-ARBA"/>
</dbReference>
<dbReference type="InterPro" id="IPR048258">
    <property type="entry name" value="Cyclins_cyclin-box"/>
</dbReference>
<dbReference type="SMART" id="SM00385">
    <property type="entry name" value="CYCLIN"/>
    <property type="match status" value="1"/>
</dbReference>
<protein>
    <submittedName>
        <fullName evidence="7">G1/S-specific cyclin Ccn1p</fullName>
    </submittedName>
</protein>
<proteinExistence type="inferred from homology"/>
<dbReference type="SUPFAM" id="SSF47954">
    <property type="entry name" value="Cyclin-like"/>
    <property type="match status" value="2"/>
</dbReference>
<evidence type="ECO:0000256" key="1">
    <source>
        <dbReference type="ARBA" id="ARBA00008742"/>
    </source>
</evidence>
<evidence type="ECO:0000313" key="7">
    <source>
        <dbReference type="EMBL" id="CAH2351221.1"/>
    </source>
</evidence>
<dbReference type="Gene3D" id="1.10.472.10">
    <property type="entry name" value="Cyclin-like"/>
    <property type="match status" value="2"/>
</dbReference>